<evidence type="ECO:0000313" key="3">
    <source>
        <dbReference type="EMBL" id="CAF3961856.1"/>
    </source>
</evidence>
<dbReference type="EMBL" id="CAJNOQ010008444">
    <property type="protein sequence ID" value="CAF1197442.1"/>
    <property type="molecule type" value="Genomic_DNA"/>
</dbReference>
<evidence type="ECO:0000313" key="2">
    <source>
        <dbReference type="EMBL" id="CAF1197442.1"/>
    </source>
</evidence>
<dbReference type="EMBL" id="CAJOBC010008445">
    <property type="protein sequence ID" value="CAF3961856.1"/>
    <property type="molecule type" value="Genomic_DNA"/>
</dbReference>
<feature type="compositionally biased region" description="Basic and acidic residues" evidence="1">
    <location>
        <begin position="131"/>
        <end position="141"/>
    </location>
</feature>
<evidence type="ECO:0000256" key="1">
    <source>
        <dbReference type="SAM" id="MobiDB-lite"/>
    </source>
</evidence>
<comment type="caution">
    <text evidence="2">The sequence shown here is derived from an EMBL/GenBank/DDBJ whole genome shotgun (WGS) entry which is preliminary data.</text>
</comment>
<keyword evidence="4" id="KW-1185">Reference proteome</keyword>
<feature type="region of interest" description="Disordered" evidence="1">
    <location>
        <begin position="110"/>
        <end position="141"/>
    </location>
</feature>
<dbReference type="Proteomes" id="UP000663829">
    <property type="component" value="Unassembled WGS sequence"/>
</dbReference>
<organism evidence="2 4">
    <name type="scientific">Didymodactylos carnosus</name>
    <dbReference type="NCBI Taxonomy" id="1234261"/>
    <lineage>
        <taxon>Eukaryota</taxon>
        <taxon>Metazoa</taxon>
        <taxon>Spiralia</taxon>
        <taxon>Gnathifera</taxon>
        <taxon>Rotifera</taxon>
        <taxon>Eurotatoria</taxon>
        <taxon>Bdelloidea</taxon>
        <taxon>Philodinida</taxon>
        <taxon>Philodinidae</taxon>
        <taxon>Didymodactylos</taxon>
    </lineage>
</organism>
<sequence length="184" mass="21368">MSMSILTYLSLTKDINGIVTLNDEHLRTIRDEFKELNKNNDPDDEVLKETTLKTLARQLRLNTDQRNIDYLNICVKDEEVDDAKLEISIKYRDSTSEIVEPIIPIPVPITTESTKQKKSTTTKKQPKKLKNKESQANRDNDDKCKQLDEITCIINKKLNRSEVDDLMKEFLFRRVQQEDGQAVV</sequence>
<name>A0A814W5C3_9BILA</name>
<proteinExistence type="predicted"/>
<feature type="compositionally biased region" description="Basic residues" evidence="1">
    <location>
        <begin position="116"/>
        <end position="130"/>
    </location>
</feature>
<dbReference type="AlphaFoldDB" id="A0A814W5C3"/>
<gene>
    <name evidence="2" type="ORF">GPM918_LOCUS23540</name>
    <name evidence="3" type="ORF">SRO942_LOCUS23539</name>
</gene>
<evidence type="ECO:0000313" key="4">
    <source>
        <dbReference type="Proteomes" id="UP000663829"/>
    </source>
</evidence>
<accession>A0A814W5C3</accession>
<reference evidence="2" key="1">
    <citation type="submission" date="2021-02" db="EMBL/GenBank/DDBJ databases">
        <authorList>
            <person name="Nowell W R."/>
        </authorList>
    </citation>
    <scope>NUCLEOTIDE SEQUENCE</scope>
</reference>
<protein>
    <submittedName>
        <fullName evidence="2">Uncharacterized protein</fullName>
    </submittedName>
</protein>
<dbReference type="Proteomes" id="UP000681722">
    <property type="component" value="Unassembled WGS sequence"/>
</dbReference>